<proteinExistence type="predicted"/>
<dbReference type="InterPro" id="IPR036650">
    <property type="entry name" value="CAT_RNA-bd_dom_sf"/>
</dbReference>
<dbReference type="PANTHER" id="PTHR30185:SF15">
    <property type="entry name" value="CRYPTIC BETA-GLUCOSIDE BGL OPERON ANTITERMINATOR"/>
    <property type="match status" value="1"/>
</dbReference>
<dbReference type="PATRIC" id="fig|1139996.3.peg.1395"/>
<dbReference type="eggNOG" id="COG3711">
    <property type="taxonomic scope" value="Bacteria"/>
</dbReference>
<dbReference type="Gene3D" id="2.30.24.10">
    <property type="entry name" value="CAT RNA-binding domain"/>
    <property type="match status" value="1"/>
</dbReference>
<dbReference type="HOGENOM" id="CLU_078802_0_0_9"/>
<evidence type="ECO:0000256" key="1">
    <source>
        <dbReference type="ARBA" id="ARBA00022737"/>
    </source>
</evidence>
<dbReference type="SUPFAM" id="SSF63520">
    <property type="entry name" value="PTS-regulatory domain, PRD"/>
    <property type="match status" value="2"/>
</dbReference>
<dbReference type="PROSITE" id="PS51372">
    <property type="entry name" value="PRD_2"/>
    <property type="match status" value="2"/>
</dbReference>
<dbReference type="SUPFAM" id="SSF50151">
    <property type="entry name" value="SacY-like RNA-binding domain"/>
    <property type="match status" value="1"/>
</dbReference>
<dbReference type="AlphaFoldDB" id="S0J9F0"/>
<reference evidence="3 4" key="1">
    <citation type="submission" date="2013-03" db="EMBL/GenBank/DDBJ databases">
        <title>The Genome Sequence of Enterococcus saccharolyticus ATCC_43076 (Illumina only assembly).</title>
        <authorList>
            <consortium name="The Broad Institute Genomics Platform"/>
            <consortium name="The Broad Institute Genome Sequencing Center for Infectious Disease"/>
            <person name="Earl A."/>
            <person name="Russ C."/>
            <person name="Gilmore M."/>
            <person name="Surin D."/>
            <person name="Walker B."/>
            <person name="Young S."/>
            <person name="Zeng Q."/>
            <person name="Gargeya S."/>
            <person name="Fitzgerald M."/>
            <person name="Haas B."/>
            <person name="Abouelleil A."/>
            <person name="Allen A.W."/>
            <person name="Alvarado L."/>
            <person name="Arachchi H.M."/>
            <person name="Berlin A.M."/>
            <person name="Chapman S.B."/>
            <person name="Gainer-Dewar J."/>
            <person name="Goldberg J."/>
            <person name="Griggs A."/>
            <person name="Gujja S."/>
            <person name="Hansen M."/>
            <person name="Howarth C."/>
            <person name="Imamovic A."/>
            <person name="Ireland A."/>
            <person name="Larimer J."/>
            <person name="McCowan C."/>
            <person name="Murphy C."/>
            <person name="Pearson M."/>
            <person name="Poon T.W."/>
            <person name="Priest M."/>
            <person name="Roberts A."/>
            <person name="Saif S."/>
            <person name="Shea T."/>
            <person name="Sisk P."/>
            <person name="Sykes S."/>
            <person name="Wortman J."/>
            <person name="Nusbaum C."/>
            <person name="Birren B."/>
        </authorList>
    </citation>
    <scope>NUCLEOTIDE SEQUENCE [LARGE SCALE GENOMIC DNA]</scope>
    <source>
        <strain evidence="3 4">ATCC 43076</strain>
    </source>
</reference>
<sequence length="278" mass="32246">MEVIKALNNSLILSQNDEGIEVILMGKGLGFSLKRGDVVPEEKIEKVFKLDSISETLKSDYIQLFENIPEKLLLVVKEIIDHSNAQFETSLSKNLFFTLLDHINYAIERTQQGIVFQNKLLVEIQRYYPKEFALGKYAVEHLNTELQIELPEEEAGNIAFHIVNAQDGRANMEETIQAIRMLKDILMLLSYLFPEKEVDTESLLYLRFVTHLQFFISRMLKKEELPTKDDFLLNSVKERLSREFSAAKKVKKYVEVELDVAVNNDELLYLTLHIARVY</sequence>
<dbReference type="InterPro" id="IPR050661">
    <property type="entry name" value="BglG_antiterminators"/>
</dbReference>
<gene>
    <name evidence="3" type="ORF">OMQ_01414</name>
</gene>
<evidence type="ECO:0000259" key="2">
    <source>
        <dbReference type="PROSITE" id="PS51372"/>
    </source>
</evidence>
<comment type="caution">
    <text evidence="3">The sequence shown here is derived from an EMBL/GenBank/DDBJ whole genome shotgun (WGS) entry which is preliminary data.</text>
</comment>
<dbReference type="InterPro" id="IPR004341">
    <property type="entry name" value="CAT_RNA-bd_dom"/>
</dbReference>
<feature type="domain" description="PRD" evidence="2">
    <location>
        <begin position="67"/>
        <end position="172"/>
    </location>
</feature>
<evidence type="ECO:0000313" key="3">
    <source>
        <dbReference type="EMBL" id="EOT28892.1"/>
    </source>
</evidence>
<protein>
    <submittedName>
        <fullName evidence="3">BglG family transcriptional antiterminator</fullName>
    </submittedName>
</protein>
<dbReference type="EMBL" id="AHYT01000005">
    <property type="protein sequence ID" value="EOT28892.1"/>
    <property type="molecule type" value="Genomic_DNA"/>
</dbReference>
<dbReference type="Pfam" id="PF03123">
    <property type="entry name" value="CAT_RBD"/>
    <property type="match status" value="1"/>
</dbReference>
<dbReference type="STRING" id="41997.RV16_GL001661"/>
<dbReference type="GO" id="GO:0006355">
    <property type="term" value="P:regulation of DNA-templated transcription"/>
    <property type="evidence" value="ECO:0007669"/>
    <property type="project" value="InterPro"/>
</dbReference>
<dbReference type="InterPro" id="IPR011608">
    <property type="entry name" value="PRD"/>
</dbReference>
<dbReference type="InterPro" id="IPR036634">
    <property type="entry name" value="PRD_sf"/>
</dbReference>
<keyword evidence="4" id="KW-1185">Reference proteome</keyword>
<dbReference type="Gene3D" id="1.10.1790.10">
    <property type="entry name" value="PRD domain"/>
    <property type="match status" value="2"/>
</dbReference>
<dbReference type="OrthoDB" id="9813552at2"/>
<dbReference type="RefSeq" id="WP_016175209.1">
    <property type="nucleotide sequence ID" value="NZ_KE136389.1"/>
</dbReference>
<keyword evidence="1" id="KW-0677">Repeat</keyword>
<accession>S0J9F0</accession>
<dbReference type="SMART" id="SM01061">
    <property type="entry name" value="CAT_RBD"/>
    <property type="match status" value="1"/>
</dbReference>
<dbReference type="Pfam" id="PF00874">
    <property type="entry name" value="PRD"/>
    <property type="match status" value="2"/>
</dbReference>
<dbReference type="PANTHER" id="PTHR30185">
    <property type="entry name" value="CRYPTIC BETA-GLUCOSIDE BGL OPERON ANTITERMINATOR"/>
    <property type="match status" value="1"/>
</dbReference>
<organism evidence="3 4">
    <name type="scientific">Enterococcus saccharolyticus subsp. saccharolyticus ATCC 43076</name>
    <dbReference type="NCBI Taxonomy" id="1139996"/>
    <lineage>
        <taxon>Bacteria</taxon>
        <taxon>Bacillati</taxon>
        <taxon>Bacillota</taxon>
        <taxon>Bacilli</taxon>
        <taxon>Lactobacillales</taxon>
        <taxon>Enterococcaceae</taxon>
        <taxon>Enterococcus</taxon>
    </lineage>
</organism>
<evidence type="ECO:0000313" key="4">
    <source>
        <dbReference type="Proteomes" id="UP000014136"/>
    </source>
</evidence>
<dbReference type="Proteomes" id="UP000014136">
    <property type="component" value="Unassembled WGS sequence"/>
</dbReference>
<feature type="domain" description="PRD" evidence="2">
    <location>
        <begin position="173"/>
        <end position="278"/>
    </location>
</feature>
<dbReference type="GO" id="GO:0003723">
    <property type="term" value="F:RNA binding"/>
    <property type="evidence" value="ECO:0007669"/>
    <property type="project" value="InterPro"/>
</dbReference>
<name>S0J9F0_9ENTE</name>